<dbReference type="OrthoDB" id="313438at2759"/>
<comment type="caution">
    <text evidence="1">The sequence shown here is derived from an EMBL/GenBank/DDBJ whole genome shotgun (WGS) entry which is preliminary data.</text>
</comment>
<dbReference type="InterPro" id="IPR013870">
    <property type="entry name" value="Ribosomal_mL54"/>
</dbReference>
<accession>A0A1R2BMM4</accession>
<reference evidence="1 2" key="1">
    <citation type="submission" date="2016-11" db="EMBL/GenBank/DDBJ databases">
        <title>The macronuclear genome of Stentor coeruleus: a giant cell with tiny introns.</title>
        <authorList>
            <person name="Slabodnick M."/>
            <person name="Ruby J.G."/>
            <person name="Reiff S.B."/>
            <person name="Swart E.C."/>
            <person name="Gosai S."/>
            <person name="Prabakaran S."/>
            <person name="Witkowska E."/>
            <person name="Larue G.E."/>
            <person name="Fisher S."/>
            <person name="Freeman R.M."/>
            <person name="Gunawardena J."/>
            <person name="Chu W."/>
            <person name="Stover N.A."/>
            <person name="Gregory B.D."/>
            <person name="Nowacki M."/>
            <person name="Derisi J."/>
            <person name="Roy S.W."/>
            <person name="Marshall W.F."/>
            <person name="Sood P."/>
        </authorList>
    </citation>
    <scope>NUCLEOTIDE SEQUENCE [LARGE SCALE GENOMIC DNA]</scope>
    <source>
        <strain evidence="1">WM001</strain>
    </source>
</reference>
<dbReference type="AlphaFoldDB" id="A0A1R2BMM4"/>
<organism evidence="1 2">
    <name type="scientific">Stentor coeruleus</name>
    <dbReference type="NCBI Taxonomy" id="5963"/>
    <lineage>
        <taxon>Eukaryota</taxon>
        <taxon>Sar</taxon>
        <taxon>Alveolata</taxon>
        <taxon>Ciliophora</taxon>
        <taxon>Postciliodesmatophora</taxon>
        <taxon>Heterotrichea</taxon>
        <taxon>Heterotrichida</taxon>
        <taxon>Stentoridae</taxon>
        <taxon>Stentor</taxon>
    </lineage>
</organism>
<keyword evidence="2" id="KW-1185">Reference proteome</keyword>
<evidence type="ECO:0000313" key="1">
    <source>
        <dbReference type="EMBL" id="OMJ78011.1"/>
    </source>
</evidence>
<dbReference type="Pfam" id="PF08561">
    <property type="entry name" value="Ribosomal_L37"/>
    <property type="match status" value="1"/>
</dbReference>
<protein>
    <submittedName>
        <fullName evidence="1">Uncharacterized protein</fullName>
    </submittedName>
</protein>
<name>A0A1R2BMM4_9CILI</name>
<evidence type="ECO:0000313" key="2">
    <source>
        <dbReference type="Proteomes" id="UP000187209"/>
    </source>
</evidence>
<dbReference type="EMBL" id="MPUH01000544">
    <property type="protein sequence ID" value="OMJ78011.1"/>
    <property type="molecule type" value="Genomic_DNA"/>
</dbReference>
<dbReference type="Proteomes" id="UP000187209">
    <property type="component" value="Unassembled WGS sequence"/>
</dbReference>
<proteinExistence type="predicted"/>
<gene>
    <name evidence="1" type="ORF">SteCoe_22295</name>
</gene>
<sequence length="172" mass="19697">MFRRPSLIASLLRGAKKGKGKGEEVKIEATTDVINIFKDKTDPELKPKEEYPAWLFPMVYEFQSHPTESAMRMYKGEKLEFSVREQRRLVKWSRRTKIIVKNHSKHNKVKTDPRRSDLLELGLPGGDDSDMDPEDVLGPLLRLAVGVPPKILIQENLEKVQMETGFLKIPGT</sequence>